<keyword evidence="6 9" id="KW-0653">Protein transport</keyword>
<keyword evidence="12" id="KW-1185">Reference proteome</keyword>
<dbReference type="PANTHER" id="PTHR28032">
    <property type="entry name" value="FI02826P"/>
    <property type="match status" value="1"/>
</dbReference>
<comment type="caution">
    <text evidence="11">The sequence shown here is derived from an EMBL/GenBank/DDBJ whole genome shotgun (WGS) entry which is preliminary data.</text>
</comment>
<dbReference type="OrthoDB" id="10061064at2759"/>
<keyword evidence="5 9" id="KW-0963">Cytoplasm</keyword>
<name>A0A9W4ULR4_9PLEO</name>
<evidence type="ECO:0000256" key="10">
    <source>
        <dbReference type="SAM" id="MobiDB-lite"/>
    </source>
</evidence>
<sequence length="387" mass="42968">MNVINNHFAVPPHRLSPTRNLISQSNMSSRKRKADDEGSSGGDDDRMSASPSGSPAVQNRPLPRQQKRMRTNVSGRPLPLPRLLETLSADELRNVLQAICDRHPDIGNEVVSTAPRPSVQSTLEVLAKYESNFQAAFPFGGNSSSDYAYNRVRHQLLEMLESLKDFTPHFLPPNEPHPATSLAFLDGATDFIHRLPDWDNFQHNRHKQEAYEEMAKAWAAVIREASKKAGGIQLQYGGWDQKIAKHNEISGGRMQEAVNVLRGSLGWMGNETQHAAMGSGPVNTSVRDQLLNGTYGMNSASAGIGACFEIDNRSCTIPFSHQEGGCLNDQRLGIHCIASHHLCLTSTYTGAWADFFALFLSFHAEYKGPPLYFHLPEYRTGQGHLWH</sequence>
<feature type="region of interest" description="Disordered" evidence="10">
    <location>
        <begin position="1"/>
        <end position="77"/>
    </location>
</feature>
<comment type="subcellular location">
    <subcellularLocation>
        <location evidence="9">Cytoplasm</location>
    </subcellularLocation>
    <subcellularLocation>
        <location evidence="9">Nucleus</location>
    </subcellularLocation>
</comment>
<organism evidence="11 12">
    <name type="scientific">Periconia digitata</name>
    <dbReference type="NCBI Taxonomy" id="1303443"/>
    <lineage>
        <taxon>Eukaryota</taxon>
        <taxon>Fungi</taxon>
        <taxon>Dikarya</taxon>
        <taxon>Ascomycota</taxon>
        <taxon>Pezizomycotina</taxon>
        <taxon>Dothideomycetes</taxon>
        <taxon>Pleosporomycetidae</taxon>
        <taxon>Pleosporales</taxon>
        <taxon>Massarineae</taxon>
        <taxon>Periconiaceae</taxon>
        <taxon>Periconia</taxon>
    </lineage>
</organism>
<reference evidence="11" key="1">
    <citation type="submission" date="2023-01" db="EMBL/GenBank/DDBJ databases">
        <authorList>
            <person name="Van Ghelder C."/>
            <person name="Rancurel C."/>
        </authorList>
    </citation>
    <scope>NUCLEOTIDE SEQUENCE</scope>
    <source>
        <strain evidence="11">CNCM I-4278</strain>
    </source>
</reference>
<dbReference type="FunFam" id="1.20.58.1590:FF:000001">
    <property type="entry name" value="Tethering factor for nuclear proteasome STS1"/>
    <property type="match status" value="1"/>
</dbReference>
<keyword evidence="4 9" id="KW-0813">Transport</keyword>
<dbReference type="GO" id="GO:0071630">
    <property type="term" value="P:nuclear protein quality control by the ubiquitin-proteasome system"/>
    <property type="evidence" value="ECO:0007669"/>
    <property type="project" value="UniProtKB-UniRule"/>
</dbReference>
<proteinExistence type="inferred from homology"/>
<evidence type="ECO:0000313" key="12">
    <source>
        <dbReference type="Proteomes" id="UP001152607"/>
    </source>
</evidence>
<gene>
    <name evidence="11" type="ORF">PDIGIT_LOCUS11438</name>
</gene>
<evidence type="ECO:0000256" key="5">
    <source>
        <dbReference type="ARBA" id="ARBA00022490"/>
    </source>
</evidence>
<evidence type="ECO:0000256" key="1">
    <source>
        <dbReference type="ARBA" id="ARBA00006199"/>
    </source>
</evidence>
<dbReference type="Gene3D" id="1.20.58.1590">
    <property type="entry name" value="Tethering factor for nuclear proteasome Cut8/Sts1"/>
    <property type="match status" value="1"/>
</dbReference>
<evidence type="ECO:0000256" key="9">
    <source>
        <dbReference type="RuleBase" id="RU368013"/>
    </source>
</evidence>
<evidence type="ECO:0000256" key="2">
    <source>
        <dbReference type="ARBA" id="ARBA00011464"/>
    </source>
</evidence>
<dbReference type="GO" id="GO:0015031">
    <property type="term" value="P:protein transport"/>
    <property type="evidence" value="ECO:0007669"/>
    <property type="project" value="UniProtKB-UniRule"/>
</dbReference>
<comment type="function">
    <text evidence="8 9">Involved in ubiquitin-mediated protein degradation. Regulatory factor in the ubiquitin/proteasome pathway that controls the turnover of proteasome substrates. Targets proteasomes to the nucleus and facilitates the degradation of nuclear proteins.</text>
</comment>
<evidence type="ECO:0000256" key="7">
    <source>
        <dbReference type="ARBA" id="ARBA00023242"/>
    </source>
</evidence>
<dbReference type="GO" id="GO:0005737">
    <property type="term" value="C:cytoplasm"/>
    <property type="evidence" value="ECO:0007669"/>
    <property type="project" value="UniProtKB-SubCell"/>
</dbReference>
<evidence type="ECO:0000256" key="4">
    <source>
        <dbReference type="ARBA" id="ARBA00022448"/>
    </source>
</evidence>
<dbReference type="GO" id="GO:0031144">
    <property type="term" value="P:proteasome localization"/>
    <property type="evidence" value="ECO:0007669"/>
    <property type="project" value="UniProtKB-UniRule"/>
</dbReference>
<comment type="subunit">
    <text evidence="2 9">Binds the proteasome.</text>
</comment>
<dbReference type="Pfam" id="PF08559">
    <property type="entry name" value="Cut8"/>
    <property type="match status" value="1"/>
</dbReference>
<keyword evidence="7 9" id="KW-0539">Nucleus</keyword>
<evidence type="ECO:0000256" key="6">
    <source>
        <dbReference type="ARBA" id="ARBA00022927"/>
    </source>
</evidence>
<dbReference type="PANTHER" id="PTHR28032:SF1">
    <property type="entry name" value="FI02826P"/>
    <property type="match status" value="1"/>
</dbReference>
<evidence type="ECO:0000256" key="3">
    <source>
        <dbReference type="ARBA" id="ARBA00016204"/>
    </source>
</evidence>
<dbReference type="AlphaFoldDB" id="A0A9W4ULR4"/>
<protein>
    <recommendedName>
        <fullName evidence="3 9">Tethering factor for nuclear proteasome STS1</fullName>
    </recommendedName>
</protein>
<dbReference type="Proteomes" id="UP001152607">
    <property type="component" value="Unassembled WGS sequence"/>
</dbReference>
<feature type="compositionally biased region" description="Polar residues" evidence="10">
    <location>
        <begin position="17"/>
        <end position="28"/>
    </location>
</feature>
<dbReference type="InterPro" id="IPR013868">
    <property type="entry name" value="Cut8/Sts1_fam"/>
</dbReference>
<dbReference type="InterPro" id="IPR038422">
    <property type="entry name" value="Cut8/Sts1_sf"/>
</dbReference>
<dbReference type="EMBL" id="CAOQHR010000008">
    <property type="protein sequence ID" value="CAI6338310.1"/>
    <property type="molecule type" value="Genomic_DNA"/>
</dbReference>
<accession>A0A9W4ULR4</accession>
<comment type="similarity">
    <text evidence="1 9">Belongs to the cut8/STS1 family.</text>
</comment>
<evidence type="ECO:0000313" key="11">
    <source>
        <dbReference type="EMBL" id="CAI6338310.1"/>
    </source>
</evidence>
<dbReference type="GO" id="GO:0031965">
    <property type="term" value="C:nuclear membrane"/>
    <property type="evidence" value="ECO:0007669"/>
    <property type="project" value="TreeGrafter"/>
</dbReference>
<dbReference type="GO" id="GO:0070628">
    <property type="term" value="F:proteasome binding"/>
    <property type="evidence" value="ECO:0007669"/>
    <property type="project" value="TreeGrafter"/>
</dbReference>
<evidence type="ECO:0000256" key="8">
    <source>
        <dbReference type="ARBA" id="ARBA00025651"/>
    </source>
</evidence>